<comment type="caution">
    <text evidence="2">The sequence shown here is derived from an EMBL/GenBank/DDBJ whole genome shotgun (WGS) entry which is preliminary data.</text>
</comment>
<accession>A0A9Q3RYW4</accession>
<dbReference type="AlphaFoldDB" id="A0A9Q3RYW4"/>
<organism evidence="2 3">
    <name type="scientific">Qipengyuania aquimaris</name>
    <dbReference type="NCBI Taxonomy" id="255984"/>
    <lineage>
        <taxon>Bacteria</taxon>
        <taxon>Pseudomonadati</taxon>
        <taxon>Pseudomonadota</taxon>
        <taxon>Alphaproteobacteria</taxon>
        <taxon>Sphingomonadales</taxon>
        <taxon>Erythrobacteraceae</taxon>
        <taxon>Qipengyuania</taxon>
    </lineage>
</organism>
<feature type="signal peptide" evidence="1">
    <location>
        <begin position="1"/>
        <end position="23"/>
    </location>
</feature>
<dbReference type="RefSeq" id="WP_222404186.1">
    <property type="nucleotide sequence ID" value="NZ_JAHVKP010000001.1"/>
</dbReference>
<feature type="chain" id="PRO_5040278672" description="DUF2059 domain-containing protein" evidence="1">
    <location>
        <begin position="24"/>
        <end position="246"/>
    </location>
</feature>
<gene>
    <name evidence="2" type="ORF">KUV31_01095</name>
</gene>
<evidence type="ECO:0000313" key="2">
    <source>
        <dbReference type="EMBL" id="MBY6216932.1"/>
    </source>
</evidence>
<evidence type="ECO:0000313" key="3">
    <source>
        <dbReference type="Proteomes" id="UP000824927"/>
    </source>
</evidence>
<dbReference type="EMBL" id="JAHVKP010000001">
    <property type="protein sequence ID" value="MBY6216932.1"/>
    <property type="molecule type" value="Genomic_DNA"/>
</dbReference>
<proteinExistence type="predicted"/>
<evidence type="ECO:0000256" key="1">
    <source>
        <dbReference type="SAM" id="SignalP"/>
    </source>
</evidence>
<keyword evidence="1" id="KW-0732">Signal</keyword>
<protein>
    <recommendedName>
        <fullName evidence="4">DUF2059 domain-containing protein</fullName>
    </recommendedName>
</protein>
<dbReference type="Proteomes" id="UP000824927">
    <property type="component" value="Unassembled WGS sequence"/>
</dbReference>
<sequence length="246" mass="27433">MKTFLPAVASLGLALALPFSLQAQDTAPPVVAAEESAHAHLVAVMSPDALHEASFANTVSELRRFYMENPDFVLLDKECPGLIDNIFEKSEDEMREYHWAEANAIRSLMLDLVTEYLTEEHAREGAALYGTPLGQKVIIAAGQNQNLQNTMESAIENKGGEVDRTAFDRDQRATTSKVLRTLTRAEIEEFGRLAMGSKFLPAFQRLNPLIQQRKFELLNSDRLSAYETRMQAAMQDAMNSHIEACN</sequence>
<evidence type="ECO:0008006" key="4">
    <source>
        <dbReference type="Google" id="ProtNLM"/>
    </source>
</evidence>
<name>A0A9Q3RYW4_9SPHN</name>
<reference evidence="2" key="1">
    <citation type="submission" date="2021-06" db="EMBL/GenBank/DDBJ databases">
        <title>50 bacteria genomes isolated from Dapeng, Shenzhen, China.</title>
        <authorList>
            <person name="Zheng W."/>
            <person name="Yu S."/>
            <person name="Huang Y."/>
        </authorList>
    </citation>
    <scope>NUCLEOTIDE SEQUENCE</scope>
    <source>
        <strain evidence="2">DP4N28-2</strain>
    </source>
</reference>